<name>A0A2A3EAB4_APICC</name>
<accession>A0A2A3EAB4</accession>
<dbReference type="Proteomes" id="UP000242457">
    <property type="component" value="Unassembled WGS sequence"/>
</dbReference>
<organism evidence="1 2">
    <name type="scientific">Apis cerana cerana</name>
    <name type="common">Oriental honeybee</name>
    <dbReference type="NCBI Taxonomy" id="94128"/>
    <lineage>
        <taxon>Eukaryota</taxon>
        <taxon>Metazoa</taxon>
        <taxon>Ecdysozoa</taxon>
        <taxon>Arthropoda</taxon>
        <taxon>Hexapoda</taxon>
        <taxon>Insecta</taxon>
        <taxon>Pterygota</taxon>
        <taxon>Neoptera</taxon>
        <taxon>Endopterygota</taxon>
        <taxon>Hymenoptera</taxon>
        <taxon>Apocrita</taxon>
        <taxon>Aculeata</taxon>
        <taxon>Apoidea</taxon>
        <taxon>Anthophila</taxon>
        <taxon>Apidae</taxon>
        <taxon>Apis</taxon>
    </lineage>
</organism>
<evidence type="ECO:0000313" key="1">
    <source>
        <dbReference type="EMBL" id="PBC28126.1"/>
    </source>
</evidence>
<proteinExistence type="predicted"/>
<gene>
    <name evidence="1" type="ORF">APICC_09641</name>
</gene>
<protein>
    <submittedName>
        <fullName evidence="1">Uncharacterized protein</fullName>
    </submittedName>
</protein>
<sequence>MKELKKFNNKNKYCYRCEHFLNVPQNLIQNLYEKISNYTEEYLTELNFIQSIVWLKSAIMFMKTISIEQFHLVFHKQWKNIDVIFLGKNSDLYNQDSISHIQDNDHNNLINLLNNDQENYINFNDNLKYTSSIDLSCNIQCDKKNGISQSCYQEMNQEIEIFTQKKINPCVFASYQSLDRYFNIQSCTQQNVTLNNCIIQDSDQDYSSSSDMFRDSLKSQDKIVDRESYKVEENNLINDKSAEKFSLLHSQNNGVLKTLMEMKDNLEYSLCERNKLKKQLTSESNKSNKHIVVPQTSDLDFHHENLIISNQIDNACSPQKDSAYDTYQLSAECISISNYIDECEKSIFSSQKIDKITPRQKNGSEHDIEFLTTDITEKDWILNQDQQLCLSFSRQKSDISANNVKSYTQKRHSQKYSFEECEENRGKRKRLKSVHELTLSEVYKGKNKKISSEWLKFILDSLNVDDVVFESAKMILSVFQNERIGKLYMTKRCWKDTLEEQALNAILDFCDISEAKYKTNAYTQEIVQIVTNILDENIENIRLNKVTIQTYQITIILHLCTSMRICIEIINYLTTKLKIYENILISLVNSNKANKYRSVFKNEERDQSDEEIIPSVIDLWKKQLNFESTIMKDSKQTRERRWLMILDDFTVIATENFVQFAKKSRKLVNLLTI</sequence>
<keyword evidence="2" id="KW-1185">Reference proteome</keyword>
<dbReference type="OrthoDB" id="7670834at2759"/>
<evidence type="ECO:0000313" key="2">
    <source>
        <dbReference type="Proteomes" id="UP000242457"/>
    </source>
</evidence>
<reference evidence="1 2" key="1">
    <citation type="submission" date="2014-07" db="EMBL/GenBank/DDBJ databases">
        <title>Genomic and transcriptomic analysis on Apis cerana provide comprehensive insights into honey bee biology.</title>
        <authorList>
            <person name="Diao Q."/>
            <person name="Sun L."/>
            <person name="Zheng H."/>
            <person name="Zheng H."/>
            <person name="Xu S."/>
            <person name="Wang S."/>
            <person name="Zeng Z."/>
            <person name="Hu F."/>
            <person name="Su S."/>
            <person name="Wu J."/>
        </authorList>
    </citation>
    <scope>NUCLEOTIDE SEQUENCE [LARGE SCALE GENOMIC DNA]</scope>
    <source>
        <tissue evidence="1">Pupae without intestine</tissue>
    </source>
</reference>
<dbReference type="AlphaFoldDB" id="A0A2A3EAB4"/>
<dbReference type="EMBL" id="KZ288322">
    <property type="protein sequence ID" value="PBC28126.1"/>
    <property type="molecule type" value="Genomic_DNA"/>
</dbReference>